<feature type="domain" description="3-octaprenyl-4-hydroxybenzoate carboxy-lyase-like Rift-related" evidence="1">
    <location>
        <begin position="106"/>
        <end position="308"/>
    </location>
</feature>
<gene>
    <name evidence="4" type="ORF">NDK43_24930</name>
</gene>
<dbReference type="NCBIfam" id="TIGR00148">
    <property type="entry name" value="UbiD family decarboxylase"/>
    <property type="match status" value="1"/>
</dbReference>
<organism evidence="4 5">
    <name type="scientific">Neobacillus pocheonensis</name>
    <dbReference type="NCBI Taxonomy" id="363869"/>
    <lineage>
        <taxon>Bacteria</taxon>
        <taxon>Bacillati</taxon>
        <taxon>Bacillota</taxon>
        <taxon>Bacilli</taxon>
        <taxon>Bacillales</taxon>
        <taxon>Bacillaceae</taxon>
        <taxon>Neobacillus</taxon>
    </lineage>
</organism>
<evidence type="ECO:0000259" key="2">
    <source>
        <dbReference type="Pfam" id="PF20695"/>
    </source>
</evidence>
<dbReference type="Gene3D" id="3.40.1670.10">
    <property type="entry name" value="UbiD C-terminal domain-like"/>
    <property type="match status" value="1"/>
</dbReference>
<sequence length="474" mass="53395">MSYRDLREFLDLLESENQLIRIKDEVMPEPDLSAIGRSAPNMENGPAVIVENIKGYKNPLVLNVHGSWQNHALMLNLPKDTPVKEQFFKLKELWDQYPVKPVWGDKNDAPVKEIIIEKDINLFEILPLFRINEFDAGFYLSKALIVSKDPNKPDSYEEQNAGTYRIQVKGKDKVAIQPLPFHDIAVHLRNAEEKNEPLPIAICLGNDPVLSFMASTPISYVQSEYDFAGALKGAPIELTKSEFGNLDIPARSEIVLEGYIEPRVREVEGPFGEFPGSYSGSRRQPVVKITKITHRKNPIFENLYLGMPWTEIDYLMALNTSIPLYEQLKRDFPEVEAVNAMYTHGIGVIVSTKSRFGGYGKAVAMRLLSTPHGMPYSKIVIVVDEFVDPFNLEQVMWALTTRVRPDKDVFKIPYAPGMPLDPSSEPAGMHTKLVIDATTPVAPDFARDTELLEVPAKTEEWSATLRNLIKKGGN</sequence>
<dbReference type="InterPro" id="IPR048304">
    <property type="entry name" value="UbiD_Rift_dom"/>
</dbReference>
<dbReference type="Pfam" id="PF20695">
    <property type="entry name" value="UbiD_N"/>
    <property type="match status" value="1"/>
</dbReference>
<dbReference type="PANTHER" id="PTHR30108:SF17">
    <property type="entry name" value="FERULIC ACID DECARBOXYLASE 1"/>
    <property type="match status" value="1"/>
</dbReference>
<dbReference type="InterPro" id="IPR053417">
    <property type="entry name" value="PAD_UbiD-like"/>
</dbReference>
<evidence type="ECO:0000313" key="5">
    <source>
        <dbReference type="Proteomes" id="UP001523262"/>
    </source>
</evidence>
<comment type="caution">
    <text evidence="4">The sequence shown here is derived from an EMBL/GenBank/DDBJ whole genome shotgun (WGS) entry which is preliminary data.</text>
</comment>
<feature type="domain" description="3-octaprenyl-4-hydroxybenzoate carboxy-lyase-like C-terminal" evidence="3">
    <location>
        <begin position="314"/>
        <end position="437"/>
    </location>
</feature>
<dbReference type="SUPFAM" id="SSF143968">
    <property type="entry name" value="UbiD C-terminal domain-like"/>
    <property type="match status" value="1"/>
</dbReference>
<name>A0ABT0WFA0_9BACI</name>
<feature type="domain" description="3-octaprenyl-4-hydroxybenzoate carboxy-lyase-like N-terminal" evidence="2">
    <location>
        <begin position="10"/>
        <end position="87"/>
    </location>
</feature>
<evidence type="ECO:0000259" key="3">
    <source>
        <dbReference type="Pfam" id="PF20696"/>
    </source>
</evidence>
<keyword evidence="5" id="KW-1185">Reference proteome</keyword>
<dbReference type="InterPro" id="IPR049383">
    <property type="entry name" value="UbiD-like_N"/>
</dbReference>
<proteinExistence type="predicted"/>
<dbReference type="NCBIfam" id="NF041204">
    <property type="entry name" value="VdcC"/>
    <property type="match status" value="1"/>
</dbReference>
<dbReference type="SUPFAM" id="SSF50475">
    <property type="entry name" value="FMN-binding split barrel"/>
    <property type="match status" value="1"/>
</dbReference>
<dbReference type="EMBL" id="JAMQCR010000002">
    <property type="protein sequence ID" value="MCM2534987.1"/>
    <property type="molecule type" value="Genomic_DNA"/>
</dbReference>
<dbReference type="InterPro" id="IPR049381">
    <property type="entry name" value="UbiD-like_C"/>
</dbReference>
<evidence type="ECO:0000259" key="1">
    <source>
        <dbReference type="Pfam" id="PF01977"/>
    </source>
</evidence>
<dbReference type="Pfam" id="PF01977">
    <property type="entry name" value="UbiD"/>
    <property type="match status" value="1"/>
</dbReference>
<protein>
    <submittedName>
        <fullName evidence="4">UbiD family decarboxylase</fullName>
    </submittedName>
</protein>
<dbReference type="Pfam" id="PF20696">
    <property type="entry name" value="UbiD_C"/>
    <property type="match status" value="1"/>
</dbReference>
<reference evidence="4 5" key="1">
    <citation type="submission" date="2022-06" db="EMBL/GenBank/DDBJ databases">
        <authorList>
            <person name="Jeon C.O."/>
        </authorList>
    </citation>
    <scope>NUCLEOTIDE SEQUENCE [LARGE SCALE GENOMIC DNA]</scope>
    <source>
        <strain evidence="4 5">KCTC 13943</strain>
    </source>
</reference>
<dbReference type="PANTHER" id="PTHR30108">
    <property type="entry name" value="3-OCTAPRENYL-4-HYDROXYBENZOATE CARBOXY-LYASE-RELATED"/>
    <property type="match status" value="1"/>
</dbReference>
<dbReference type="Proteomes" id="UP001523262">
    <property type="component" value="Unassembled WGS sequence"/>
</dbReference>
<dbReference type="InterPro" id="IPR002830">
    <property type="entry name" value="UbiD"/>
</dbReference>
<evidence type="ECO:0000313" key="4">
    <source>
        <dbReference type="EMBL" id="MCM2534987.1"/>
    </source>
</evidence>
<accession>A0ABT0WFA0</accession>